<dbReference type="Proteomes" id="UP001217754">
    <property type="component" value="Chromosome 2"/>
</dbReference>
<evidence type="ECO:0000256" key="6">
    <source>
        <dbReference type="ARBA" id="ARBA00023027"/>
    </source>
</evidence>
<feature type="active site" description="Proton donor" evidence="8">
    <location>
        <position position="96"/>
    </location>
</feature>
<dbReference type="EC" id="1.3.1.-" evidence="7"/>
<keyword evidence="5 7" id="KW-0560">Oxidoreductase</keyword>
<keyword evidence="6" id="KW-0520">NAD</keyword>
<keyword evidence="9" id="KW-0547">Nucleotide-binding</keyword>
<dbReference type="GO" id="GO:0050660">
    <property type="term" value="F:flavin adenine dinucleotide binding"/>
    <property type="evidence" value="ECO:0007669"/>
    <property type="project" value="InterPro"/>
</dbReference>
<dbReference type="RefSeq" id="XP_060121201.1">
    <property type="nucleotide sequence ID" value="XM_060265218.1"/>
</dbReference>
<dbReference type="EMBL" id="CP119959">
    <property type="protein sequence ID" value="WFD38304.1"/>
    <property type="molecule type" value="Genomic_DNA"/>
</dbReference>
<feature type="binding site" evidence="9">
    <location>
        <position position="137"/>
    </location>
    <ligand>
        <name>FMN</name>
        <dbReference type="ChEBI" id="CHEBI:58210"/>
    </ligand>
</feature>
<dbReference type="PANTHER" id="PTHR11082">
    <property type="entry name" value="TRNA-DIHYDROURIDINE SYNTHASE"/>
    <property type="match status" value="1"/>
</dbReference>
<keyword evidence="2 7" id="KW-0288">FMN</keyword>
<evidence type="ECO:0000256" key="9">
    <source>
        <dbReference type="PIRSR" id="PIRSR006621-2"/>
    </source>
</evidence>
<feature type="domain" description="DUS-like FMN-binding" evidence="10">
    <location>
        <begin position="10"/>
        <end position="250"/>
    </location>
</feature>
<evidence type="ECO:0000313" key="11">
    <source>
        <dbReference type="EMBL" id="WFD38304.1"/>
    </source>
</evidence>
<dbReference type="SUPFAM" id="SSF51395">
    <property type="entry name" value="FMN-linked oxidoreductases"/>
    <property type="match status" value="1"/>
</dbReference>
<name>A0AAF0F001_9BASI</name>
<comment type="cofactor">
    <cofactor evidence="7 9">
        <name>FMN</name>
        <dbReference type="ChEBI" id="CHEBI:58210"/>
    </cofactor>
</comment>
<evidence type="ECO:0000256" key="4">
    <source>
        <dbReference type="ARBA" id="ARBA00022857"/>
    </source>
</evidence>
<accession>A0AAF0F001</accession>
<gene>
    <name evidence="11" type="ORF">MJAP1_001255</name>
</gene>
<dbReference type="Gene3D" id="3.20.20.70">
    <property type="entry name" value="Aldolase class I"/>
    <property type="match status" value="1"/>
</dbReference>
<keyword evidence="3 7" id="KW-0819">tRNA processing</keyword>
<dbReference type="AlphaFoldDB" id="A0AAF0F001"/>
<organism evidence="11 12">
    <name type="scientific">Malassezia japonica</name>
    <dbReference type="NCBI Taxonomy" id="223818"/>
    <lineage>
        <taxon>Eukaryota</taxon>
        <taxon>Fungi</taxon>
        <taxon>Dikarya</taxon>
        <taxon>Basidiomycota</taxon>
        <taxon>Ustilaginomycotina</taxon>
        <taxon>Malasseziomycetes</taxon>
        <taxon>Malasseziales</taxon>
        <taxon>Malasseziaceae</taxon>
        <taxon>Malassezia</taxon>
    </lineage>
</organism>
<dbReference type="CDD" id="cd02801">
    <property type="entry name" value="DUS_like_FMN"/>
    <property type="match status" value="1"/>
</dbReference>
<dbReference type="InterPro" id="IPR013785">
    <property type="entry name" value="Aldolase_TIM"/>
</dbReference>
<proteinExistence type="inferred from homology"/>
<feature type="binding site" evidence="9">
    <location>
        <position position="165"/>
    </location>
    <ligand>
        <name>FMN</name>
        <dbReference type="ChEBI" id="CHEBI:58210"/>
    </ligand>
</feature>
<dbReference type="GeneID" id="85224904"/>
<evidence type="ECO:0000256" key="7">
    <source>
        <dbReference type="PIRNR" id="PIRNR006621"/>
    </source>
</evidence>
<evidence type="ECO:0000256" key="3">
    <source>
        <dbReference type="ARBA" id="ARBA00022694"/>
    </source>
</evidence>
<evidence type="ECO:0000256" key="1">
    <source>
        <dbReference type="ARBA" id="ARBA00022630"/>
    </source>
</evidence>
<keyword evidence="4" id="KW-0521">NADP</keyword>
<dbReference type="InterPro" id="IPR001269">
    <property type="entry name" value="DUS_fam"/>
</dbReference>
<dbReference type="PIRSF" id="PIRSF006621">
    <property type="entry name" value="Dus"/>
    <property type="match status" value="1"/>
</dbReference>
<evidence type="ECO:0000256" key="8">
    <source>
        <dbReference type="PIRSR" id="PIRSR006621-1"/>
    </source>
</evidence>
<dbReference type="GO" id="GO:0017150">
    <property type="term" value="F:tRNA dihydrouridine synthase activity"/>
    <property type="evidence" value="ECO:0007669"/>
    <property type="project" value="InterPro"/>
</dbReference>
<dbReference type="PANTHER" id="PTHR11082:SF5">
    <property type="entry name" value="TRNA-DIHYDROURIDINE(16_17) SYNTHASE [NAD(P)(+)]-LIKE"/>
    <property type="match status" value="1"/>
</dbReference>
<feature type="binding site" evidence="9">
    <location>
        <position position="67"/>
    </location>
    <ligand>
        <name>FMN</name>
        <dbReference type="ChEBI" id="CHEBI:58210"/>
    </ligand>
</feature>
<dbReference type="InterPro" id="IPR035587">
    <property type="entry name" value="DUS-like_FMN-bd"/>
</dbReference>
<keyword evidence="1 7" id="KW-0285">Flavoprotein</keyword>
<evidence type="ECO:0000259" key="10">
    <source>
        <dbReference type="Pfam" id="PF01207"/>
    </source>
</evidence>
<evidence type="ECO:0000256" key="5">
    <source>
        <dbReference type="ARBA" id="ARBA00023002"/>
    </source>
</evidence>
<reference evidence="11" key="1">
    <citation type="submission" date="2023-03" db="EMBL/GenBank/DDBJ databases">
        <title>Mating type loci evolution in Malassezia.</title>
        <authorList>
            <person name="Coelho M.A."/>
        </authorList>
    </citation>
    <scope>NUCLEOTIDE SEQUENCE</scope>
    <source>
        <strain evidence="11">CBS 9431</strain>
    </source>
</reference>
<protein>
    <recommendedName>
        <fullName evidence="7">tRNA-dihydrouridine synthase</fullName>
        <ecNumber evidence="7">1.3.1.-</ecNumber>
    </recommendedName>
</protein>
<comment type="similarity">
    <text evidence="7">Belongs to the dus family.</text>
</comment>
<comment type="function">
    <text evidence="7">Catalyzes the synthesis of dihydrouridine, a modified base found in the D-loop of most tRNAs.</text>
</comment>
<keyword evidence="12" id="KW-1185">Reference proteome</keyword>
<feature type="binding site" evidence="9">
    <location>
        <begin position="11"/>
        <end position="13"/>
    </location>
    <ligand>
        <name>FMN</name>
        <dbReference type="ChEBI" id="CHEBI:58210"/>
    </ligand>
</feature>
<evidence type="ECO:0000256" key="2">
    <source>
        <dbReference type="ARBA" id="ARBA00022643"/>
    </source>
</evidence>
<dbReference type="Pfam" id="PF01207">
    <property type="entry name" value="Dus"/>
    <property type="match status" value="1"/>
</dbReference>
<sequence>MRPWFQYGAAPMVNQSDVAFRLTAVQYGATATWTETWEGLVRALEIGRAAPENRDVVSGEPARQIVQLAGDDGVALAAAARRLAPYADGFDVNLGCPQRRAQEGHYGGYLLGQRDWPLVESITSALVHSTPLPVSVKLRLCDYAADTPALAVRLARAGAAVVTLHARHVAPNRRRANAAKLTYVYDVRTALLDAGLHASQPGGHCHVLSNGNVRGWADVVANLGATHADGVMVGEPLLEQPHLFAPSVQKKATALDALDTYLGLCEAYPHDSLPMQRVHQHVHSTIPCAVRPTSRR</sequence>
<evidence type="ECO:0000313" key="12">
    <source>
        <dbReference type="Proteomes" id="UP001217754"/>
    </source>
</evidence>